<dbReference type="Gene3D" id="1.20.120.530">
    <property type="entry name" value="GntR ligand-binding domain-like"/>
    <property type="match status" value="1"/>
</dbReference>
<dbReference type="InterPro" id="IPR000524">
    <property type="entry name" value="Tscrpt_reg_HTH_GntR"/>
</dbReference>
<dbReference type="Gene3D" id="1.10.10.10">
    <property type="entry name" value="Winged helix-like DNA-binding domain superfamily/Winged helix DNA-binding domain"/>
    <property type="match status" value="1"/>
</dbReference>
<keyword evidence="2" id="KW-0238">DNA-binding</keyword>
<keyword evidence="3" id="KW-0804">Transcription</keyword>
<evidence type="ECO:0000256" key="3">
    <source>
        <dbReference type="ARBA" id="ARBA00023163"/>
    </source>
</evidence>
<evidence type="ECO:0000256" key="1">
    <source>
        <dbReference type="ARBA" id="ARBA00023015"/>
    </source>
</evidence>
<keyword evidence="1" id="KW-0805">Transcription regulation</keyword>
<name>X0X4T4_9ZZZZ</name>
<dbReference type="PANTHER" id="PTHR43537">
    <property type="entry name" value="TRANSCRIPTIONAL REGULATOR, GNTR FAMILY"/>
    <property type="match status" value="1"/>
</dbReference>
<protein>
    <recommendedName>
        <fullName evidence="4">HTH gntR-type domain-containing protein</fullName>
    </recommendedName>
</protein>
<reference evidence="5" key="1">
    <citation type="journal article" date="2014" name="Front. Microbiol.">
        <title>High frequency of phylogenetically diverse reductive dehalogenase-homologous genes in deep subseafloor sedimentary metagenomes.</title>
        <authorList>
            <person name="Kawai M."/>
            <person name="Futagami T."/>
            <person name="Toyoda A."/>
            <person name="Takaki Y."/>
            <person name="Nishi S."/>
            <person name="Hori S."/>
            <person name="Arai W."/>
            <person name="Tsubouchi T."/>
            <person name="Morono Y."/>
            <person name="Uchiyama I."/>
            <person name="Ito T."/>
            <person name="Fujiyama A."/>
            <person name="Inagaki F."/>
            <person name="Takami H."/>
        </authorList>
    </citation>
    <scope>NUCLEOTIDE SEQUENCE</scope>
    <source>
        <strain evidence="5">Expedition CK06-06</strain>
    </source>
</reference>
<dbReference type="InterPro" id="IPR036388">
    <property type="entry name" value="WH-like_DNA-bd_sf"/>
</dbReference>
<comment type="caution">
    <text evidence="5">The sequence shown here is derived from an EMBL/GenBank/DDBJ whole genome shotgun (WGS) entry which is preliminary data.</text>
</comment>
<organism evidence="5">
    <name type="scientific">marine sediment metagenome</name>
    <dbReference type="NCBI Taxonomy" id="412755"/>
    <lineage>
        <taxon>unclassified sequences</taxon>
        <taxon>metagenomes</taxon>
        <taxon>ecological metagenomes</taxon>
    </lineage>
</organism>
<dbReference type="GO" id="GO:0003677">
    <property type="term" value="F:DNA binding"/>
    <property type="evidence" value="ECO:0007669"/>
    <property type="project" value="UniProtKB-KW"/>
</dbReference>
<dbReference type="InterPro" id="IPR008920">
    <property type="entry name" value="TF_FadR/GntR_C"/>
</dbReference>
<dbReference type="InterPro" id="IPR011711">
    <property type="entry name" value="GntR_C"/>
</dbReference>
<sequence length="181" mass="21230">LNISRPPVREAFRLLTAEGLITLVPRKGAFVSKMSSREVKEIYEMKSMMESFAVRLAIPIIDEKESSELELINNSMEEKIKQNNFKAILKLNIEFHRKMIKISKNEKLIRFYESIVLPIRRYQRVGLSAPISWETSLQEHKNITEAIRCKNVEPAEKLCREHTMRAIFRVVSRLERQSVKE</sequence>
<dbReference type="InterPro" id="IPR036390">
    <property type="entry name" value="WH_DNA-bd_sf"/>
</dbReference>
<feature type="non-terminal residue" evidence="5">
    <location>
        <position position="1"/>
    </location>
</feature>
<dbReference type="EMBL" id="BARS01044630">
    <property type="protein sequence ID" value="GAG38259.1"/>
    <property type="molecule type" value="Genomic_DNA"/>
</dbReference>
<dbReference type="Pfam" id="PF07729">
    <property type="entry name" value="FCD"/>
    <property type="match status" value="1"/>
</dbReference>
<gene>
    <name evidence="5" type="ORF">S01H1_67392</name>
</gene>
<dbReference type="PROSITE" id="PS50949">
    <property type="entry name" value="HTH_GNTR"/>
    <property type="match status" value="1"/>
</dbReference>
<dbReference type="GO" id="GO:0003700">
    <property type="term" value="F:DNA-binding transcription factor activity"/>
    <property type="evidence" value="ECO:0007669"/>
    <property type="project" value="InterPro"/>
</dbReference>
<dbReference type="PANTHER" id="PTHR43537:SF24">
    <property type="entry name" value="GLUCONATE OPERON TRANSCRIPTIONAL REPRESSOR"/>
    <property type="match status" value="1"/>
</dbReference>
<feature type="domain" description="HTH gntR-type" evidence="4">
    <location>
        <begin position="1"/>
        <end position="34"/>
    </location>
</feature>
<accession>X0X4T4</accession>
<evidence type="ECO:0000256" key="2">
    <source>
        <dbReference type="ARBA" id="ARBA00023125"/>
    </source>
</evidence>
<dbReference type="SMART" id="SM00895">
    <property type="entry name" value="FCD"/>
    <property type="match status" value="1"/>
</dbReference>
<dbReference type="AlphaFoldDB" id="X0X4T4"/>
<evidence type="ECO:0000259" key="4">
    <source>
        <dbReference type="PROSITE" id="PS50949"/>
    </source>
</evidence>
<dbReference type="SUPFAM" id="SSF48008">
    <property type="entry name" value="GntR ligand-binding domain-like"/>
    <property type="match status" value="1"/>
</dbReference>
<dbReference type="SUPFAM" id="SSF46785">
    <property type="entry name" value="Winged helix' DNA-binding domain"/>
    <property type="match status" value="1"/>
</dbReference>
<proteinExistence type="predicted"/>
<dbReference type="Pfam" id="PF00392">
    <property type="entry name" value="GntR"/>
    <property type="match status" value="1"/>
</dbReference>
<evidence type="ECO:0000313" key="5">
    <source>
        <dbReference type="EMBL" id="GAG38259.1"/>
    </source>
</evidence>